<dbReference type="AlphaFoldDB" id="A0A953L9D9"/>
<keyword evidence="3" id="KW-0808">Transferase</keyword>
<keyword evidence="4" id="KW-1185">Reference proteome</keyword>
<organism evidence="3 4">
    <name type="scientific">Membranihabitans marinus</name>
    <dbReference type="NCBI Taxonomy" id="1227546"/>
    <lineage>
        <taxon>Bacteria</taxon>
        <taxon>Pseudomonadati</taxon>
        <taxon>Bacteroidota</taxon>
        <taxon>Saprospiria</taxon>
        <taxon>Saprospirales</taxon>
        <taxon>Saprospiraceae</taxon>
        <taxon>Membranihabitans</taxon>
    </lineage>
</organism>
<evidence type="ECO:0000313" key="3">
    <source>
        <dbReference type="EMBL" id="MBY5957508.1"/>
    </source>
</evidence>
<reference evidence="3" key="1">
    <citation type="submission" date="2021-06" db="EMBL/GenBank/DDBJ databases">
        <title>44 bacteria genomes isolated from Dapeng, Shenzhen.</title>
        <authorList>
            <person name="Zheng W."/>
            <person name="Yu S."/>
            <person name="Huang Y."/>
        </authorList>
    </citation>
    <scope>NUCLEOTIDE SEQUENCE</scope>
    <source>
        <strain evidence="3">DP5N28-2</strain>
    </source>
</reference>
<dbReference type="GO" id="GO:0032259">
    <property type="term" value="P:methylation"/>
    <property type="evidence" value="ECO:0007669"/>
    <property type="project" value="UniProtKB-KW"/>
</dbReference>
<keyword evidence="1" id="KW-1133">Transmembrane helix</keyword>
<evidence type="ECO:0000256" key="1">
    <source>
        <dbReference type="SAM" id="Phobius"/>
    </source>
</evidence>
<dbReference type="RefSeq" id="WP_222579028.1">
    <property type="nucleotide sequence ID" value="NZ_JAHVHU010000005.1"/>
</dbReference>
<proteinExistence type="predicted"/>
<dbReference type="EMBL" id="JAHVHU010000005">
    <property type="protein sequence ID" value="MBY5957508.1"/>
    <property type="molecule type" value="Genomic_DNA"/>
</dbReference>
<dbReference type="InterPro" id="IPR029063">
    <property type="entry name" value="SAM-dependent_MTases_sf"/>
</dbReference>
<evidence type="ECO:0000313" key="4">
    <source>
        <dbReference type="Proteomes" id="UP000753961"/>
    </source>
</evidence>
<evidence type="ECO:0000259" key="2">
    <source>
        <dbReference type="Pfam" id="PF13847"/>
    </source>
</evidence>
<dbReference type="GO" id="GO:0008168">
    <property type="term" value="F:methyltransferase activity"/>
    <property type="evidence" value="ECO:0007669"/>
    <property type="project" value="UniProtKB-KW"/>
</dbReference>
<keyword evidence="3" id="KW-0489">Methyltransferase</keyword>
<dbReference type="Pfam" id="PF13847">
    <property type="entry name" value="Methyltransf_31"/>
    <property type="match status" value="1"/>
</dbReference>
<gene>
    <name evidence="3" type="ORF">KUV50_05125</name>
</gene>
<name>A0A953L9D9_9BACT</name>
<dbReference type="Gene3D" id="3.40.50.150">
    <property type="entry name" value="Vaccinia Virus protein VP39"/>
    <property type="match status" value="1"/>
</dbReference>
<protein>
    <submittedName>
        <fullName evidence="3">Class I SAM-dependent methyltransferase</fullName>
    </submittedName>
</protein>
<accession>A0A953L9D9</accession>
<dbReference type="SUPFAM" id="SSF53335">
    <property type="entry name" value="S-adenosyl-L-methionine-dependent methyltransferases"/>
    <property type="match status" value="1"/>
</dbReference>
<comment type="caution">
    <text evidence="3">The sequence shown here is derived from an EMBL/GenBank/DDBJ whole genome shotgun (WGS) entry which is preliminary data.</text>
</comment>
<dbReference type="InterPro" id="IPR025714">
    <property type="entry name" value="Methyltranfer_dom"/>
</dbReference>
<dbReference type="Proteomes" id="UP000753961">
    <property type="component" value="Unassembled WGS sequence"/>
</dbReference>
<keyword evidence="1" id="KW-0472">Membrane</keyword>
<feature type="transmembrane region" description="Helical" evidence="1">
    <location>
        <begin position="251"/>
        <end position="274"/>
    </location>
</feature>
<feature type="domain" description="Methyltransferase" evidence="2">
    <location>
        <begin position="64"/>
        <end position="176"/>
    </location>
</feature>
<sequence>MKYTNLNSDPFMRIRDITENHHYPIWLLRFPRLIYIHYVASRILFLRSRICHRWIRKLIINSPKRQLRILDAGCGEGQYLIPQARRWSDCTFTGIDQLKDHIAFLTKLVNKKRITNCHLEIIDIKAYLSGGPEVDLIYMIGVLQYLPRPEKVLNLMGQTQSPGQQVLLYTPIRTKIHYKFYQWIRSKYGHYDDAQEQYNPIKEKDLYEWIENARYRIAHKEYHYKRVGTLGHEIMQSLIILWTNWPMALKIIPALFFIILMPIFVSLQVVDGWFPSRHPKRGNGLLLILEKQSIRG</sequence>
<dbReference type="CDD" id="cd02440">
    <property type="entry name" value="AdoMet_MTases"/>
    <property type="match status" value="1"/>
</dbReference>
<keyword evidence="1" id="KW-0812">Transmembrane</keyword>